<reference evidence="1" key="1">
    <citation type="journal article" date="2019" name="bioRxiv">
        <title>The Genome of the Zebra Mussel, Dreissena polymorpha: A Resource for Invasive Species Research.</title>
        <authorList>
            <person name="McCartney M.A."/>
            <person name="Auch B."/>
            <person name="Kono T."/>
            <person name="Mallez S."/>
            <person name="Zhang Y."/>
            <person name="Obille A."/>
            <person name="Becker A."/>
            <person name="Abrahante J.E."/>
            <person name="Garbe J."/>
            <person name="Badalamenti J.P."/>
            <person name="Herman A."/>
            <person name="Mangelson H."/>
            <person name="Liachko I."/>
            <person name="Sullivan S."/>
            <person name="Sone E.D."/>
            <person name="Koren S."/>
            <person name="Silverstein K.A.T."/>
            <person name="Beckman K.B."/>
            <person name="Gohl D.M."/>
        </authorList>
    </citation>
    <scope>NUCLEOTIDE SEQUENCE</scope>
    <source>
        <strain evidence="1">Duluth1</strain>
        <tissue evidence="1">Whole animal</tissue>
    </source>
</reference>
<name>A0A9D4HK38_DREPO</name>
<protein>
    <submittedName>
        <fullName evidence="1">Uncharacterized protein</fullName>
    </submittedName>
</protein>
<proteinExistence type="predicted"/>
<gene>
    <name evidence="1" type="ORF">DPMN_062318</name>
</gene>
<evidence type="ECO:0000313" key="2">
    <source>
        <dbReference type="Proteomes" id="UP000828390"/>
    </source>
</evidence>
<reference evidence="1" key="2">
    <citation type="submission" date="2020-11" db="EMBL/GenBank/DDBJ databases">
        <authorList>
            <person name="McCartney M.A."/>
            <person name="Auch B."/>
            <person name="Kono T."/>
            <person name="Mallez S."/>
            <person name="Becker A."/>
            <person name="Gohl D.M."/>
            <person name="Silverstein K.A.T."/>
            <person name="Koren S."/>
            <person name="Bechman K.B."/>
            <person name="Herman A."/>
            <person name="Abrahante J.E."/>
            <person name="Garbe J."/>
        </authorList>
    </citation>
    <scope>NUCLEOTIDE SEQUENCE</scope>
    <source>
        <strain evidence="1">Duluth1</strain>
        <tissue evidence="1">Whole animal</tissue>
    </source>
</reference>
<comment type="caution">
    <text evidence="1">The sequence shown here is derived from an EMBL/GenBank/DDBJ whole genome shotgun (WGS) entry which is preliminary data.</text>
</comment>
<accession>A0A9D4HK38</accession>
<keyword evidence="2" id="KW-1185">Reference proteome</keyword>
<dbReference type="EMBL" id="JAIWYP010000013">
    <property type="protein sequence ID" value="KAH3719481.1"/>
    <property type="molecule type" value="Genomic_DNA"/>
</dbReference>
<dbReference type="Proteomes" id="UP000828390">
    <property type="component" value="Unassembled WGS sequence"/>
</dbReference>
<evidence type="ECO:0000313" key="1">
    <source>
        <dbReference type="EMBL" id="KAH3719481.1"/>
    </source>
</evidence>
<sequence>MKLKLTSKCTTKNPRVRFDSEKLRYLVIEEVFRTQIGGKFAALNILDHNIDKGCYTAVGRIIAWERKGRTSHG</sequence>
<organism evidence="1 2">
    <name type="scientific">Dreissena polymorpha</name>
    <name type="common">Zebra mussel</name>
    <name type="synonym">Mytilus polymorpha</name>
    <dbReference type="NCBI Taxonomy" id="45954"/>
    <lineage>
        <taxon>Eukaryota</taxon>
        <taxon>Metazoa</taxon>
        <taxon>Spiralia</taxon>
        <taxon>Lophotrochozoa</taxon>
        <taxon>Mollusca</taxon>
        <taxon>Bivalvia</taxon>
        <taxon>Autobranchia</taxon>
        <taxon>Heteroconchia</taxon>
        <taxon>Euheterodonta</taxon>
        <taxon>Imparidentia</taxon>
        <taxon>Neoheterodontei</taxon>
        <taxon>Myida</taxon>
        <taxon>Dreissenoidea</taxon>
        <taxon>Dreissenidae</taxon>
        <taxon>Dreissena</taxon>
    </lineage>
</organism>
<dbReference type="AlphaFoldDB" id="A0A9D4HK38"/>